<dbReference type="AlphaFoldDB" id="A0A1S8CY58"/>
<dbReference type="OrthoDB" id="6685270at2"/>
<gene>
    <name evidence="1" type="ORF">BKE30_03855</name>
</gene>
<proteinExistence type="predicted"/>
<accession>A0A1S8CY58</accession>
<reference evidence="1 2" key="1">
    <citation type="submission" date="2016-10" db="EMBL/GenBank/DDBJ databases">
        <title>Draft Genome sequence of Alkanindiges sp. strain H1.</title>
        <authorList>
            <person name="Subhash Y."/>
            <person name="Lee S."/>
        </authorList>
    </citation>
    <scope>NUCLEOTIDE SEQUENCE [LARGE SCALE GENOMIC DNA]</scope>
    <source>
        <strain evidence="1 2">H1</strain>
    </source>
</reference>
<dbReference type="Proteomes" id="UP000192132">
    <property type="component" value="Unassembled WGS sequence"/>
</dbReference>
<dbReference type="RefSeq" id="WP_076877331.1">
    <property type="nucleotide sequence ID" value="NZ_MLCN01000008.1"/>
</dbReference>
<sequence length="213" mass="24095">MVVAVERFDFIEFLRLAIADTEGNPRSKITRSVVLGELGLLSDWPKMWAGLLVTHVERERIAVITPSQRQHIDMISRYDFYYEWKRRIADKPGTVEIKQGAIKSGDFYRIRNHIAGVIEKIMIKNGFQPNHCNGTVIKVAKQLAELVLMSHLFGKGMCAHCSGIGKHEVYESGESAGITKCTRCNGTGKIPYTINEKLKLMGLSAMHKSNYRR</sequence>
<name>A0A1S8CY58_9GAMM</name>
<protein>
    <submittedName>
        <fullName evidence="1">Uncharacterized protein</fullName>
    </submittedName>
</protein>
<comment type="caution">
    <text evidence="1">The sequence shown here is derived from an EMBL/GenBank/DDBJ whole genome shotgun (WGS) entry which is preliminary data.</text>
</comment>
<evidence type="ECO:0000313" key="2">
    <source>
        <dbReference type="Proteomes" id="UP000192132"/>
    </source>
</evidence>
<organism evidence="1 2">
    <name type="scientific">Alkanindiges hydrocarboniclasticus</name>
    <dbReference type="NCBI Taxonomy" id="1907941"/>
    <lineage>
        <taxon>Bacteria</taxon>
        <taxon>Pseudomonadati</taxon>
        <taxon>Pseudomonadota</taxon>
        <taxon>Gammaproteobacteria</taxon>
        <taxon>Moraxellales</taxon>
        <taxon>Moraxellaceae</taxon>
        <taxon>Alkanindiges</taxon>
    </lineage>
</organism>
<keyword evidence="2" id="KW-1185">Reference proteome</keyword>
<dbReference type="STRING" id="1907941.BKE30_03855"/>
<dbReference type="EMBL" id="MLCN01000008">
    <property type="protein sequence ID" value="ONG41575.1"/>
    <property type="molecule type" value="Genomic_DNA"/>
</dbReference>
<evidence type="ECO:0000313" key="1">
    <source>
        <dbReference type="EMBL" id="ONG41575.1"/>
    </source>
</evidence>